<protein>
    <submittedName>
        <fullName evidence="2">Uncharacterized protein</fullName>
    </submittedName>
</protein>
<dbReference type="Gramene" id="ORGLA04G0171400.1">
    <property type="protein sequence ID" value="ORGLA04G0171400.1"/>
    <property type="gene ID" value="ORGLA04G0171400"/>
</dbReference>
<keyword evidence="3" id="KW-1185">Reference proteome</keyword>
<evidence type="ECO:0000256" key="1">
    <source>
        <dbReference type="SAM" id="MobiDB-lite"/>
    </source>
</evidence>
<dbReference type="EnsemblPlants" id="ORGLA04G0171400.1">
    <property type="protein sequence ID" value="ORGLA04G0171400.1"/>
    <property type="gene ID" value="ORGLA04G0171400"/>
</dbReference>
<organism evidence="2 3">
    <name type="scientific">Oryza glaberrima</name>
    <name type="common">African rice</name>
    <dbReference type="NCBI Taxonomy" id="4538"/>
    <lineage>
        <taxon>Eukaryota</taxon>
        <taxon>Viridiplantae</taxon>
        <taxon>Streptophyta</taxon>
        <taxon>Embryophyta</taxon>
        <taxon>Tracheophyta</taxon>
        <taxon>Spermatophyta</taxon>
        <taxon>Magnoliopsida</taxon>
        <taxon>Liliopsida</taxon>
        <taxon>Poales</taxon>
        <taxon>Poaceae</taxon>
        <taxon>BOP clade</taxon>
        <taxon>Oryzoideae</taxon>
        <taxon>Oryzeae</taxon>
        <taxon>Oryzinae</taxon>
        <taxon>Oryza</taxon>
    </lineage>
</organism>
<evidence type="ECO:0000313" key="3">
    <source>
        <dbReference type="Proteomes" id="UP000007306"/>
    </source>
</evidence>
<feature type="compositionally biased region" description="Low complexity" evidence="1">
    <location>
        <begin position="36"/>
        <end position="52"/>
    </location>
</feature>
<reference evidence="2 3" key="2">
    <citation type="submission" date="2018-04" db="EMBL/GenBank/DDBJ databases">
        <title>OglaRS2 (Oryza glaberrima Reference Sequence Version 2).</title>
        <authorList>
            <person name="Zhang J."/>
            <person name="Kudrna D."/>
            <person name="Lee S."/>
            <person name="Talag J."/>
            <person name="Rajasekar S."/>
            <person name="Wing R.A."/>
        </authorList>
    </citation>
    <scope>NUCLEOTIDE SEQUENCE [LARGE SCALE GENOMIC DNA]</scope>
    <source>
        <strain evidence="2 3">cv. IRGC 96717</strain>
    </source>
</reference>
<evidence type="ECO:0000313" key="2">
    <source>
        <dbReference type="EnsemblPlants" id="ORGLA04G0171400.1"/>
    </source>
</evidence>
<name>I1PNE5_ORYGL</name>
<dbReference type="Proteomes" id="UP000007306">
    <property type="component" value="Chromosome 4"/>
</dbReference>
<feature type="compositionally biased region" description="Basic and acidic residues" evidence="1">
    <location>
        <begin position="53"/>
        <end position="69"/>
    </location>
</feature>
<accession>I1PNE5</accession>
<proteinExistence type="predicted"/>
<reference evidence="2" key="1">
    <citation type="submission" date="2015-06" db="UniProtKB">
        <authorList>
            <consortium name="EnsemblPlants"/>
        </authorList>
    </citation>
    <scope>IDENTIFICATION</scope>
</reference>
<sequence>MGALLPAPALAGLPAPADDVGWVRRRLQGGERRSQEAGPGAAVGAVAGAAAEPRAEGRRAAADSGRARVDAQGAGGGVRRRRQPRRVAEVRGAGGVLQPPHVRGASEGGRGGVRLPAPRRHHHPLRRVAVRARRRRGGRREEGVRQVVASGGGWGWCKYAFHQKGLILFSCSVLCFSMDLASHLEANFFLDMCVPGSSWNH</sequence>
<dbReference type="HOGENOM" id="CLU_1362303_0_0_1"/>
<feature type="region of interest" description="Disordered" evidence="1">
    <location>
        <begin position="28"/>
        <end position="118"/>
    </location>
</feature>
<dbReference type="AlphaFoldDB" id="I1PNE5"/>